<dbReference type="InterPro" id="IPR005490">
    <property type="entry name" value="LD_TPept_cat_dom"/>
</dbReference>
<dbReference type="PROSITE" id="PS52029">
    <property type="entry name" value="LD_TPASE"/>
    <property type="match status" value="1"/>
</dbReference>
<dbReference type="Gene3D" id="2.40.440.10">
    <property type="entry name" value="L,D-transpeptidase catalytic domain-like"/>
    <property type="match status" value="1"/>
</dbReference>
<dbReference type="GO" id="GO:0005576">
    <property type="term" value="C:extracellular region"/>
    <property type="evidence" value="ECO:0007669"/>
    <property type="project" value="TreeGrafter"/>
</dbReference>
<dbReference type="STRING" id="641526.ADIWIN_1149"/>
<comment type="caution">
    <text evidence="9">The sequence shown here is derived from an EMBL/GenBank/DDBJ whole genome shotgun (WGS) entry which is preliminary data.</text>
</comment>
<evidence type="ECO:0000313" key="10">
    <source>
        <dbReference type="Proteomes" id="UP000014962"/>
    </source>
</evidence>
<dbReference type="GO" id="GO:0008360">
    <property type="term" value="P:regulation of cell shape"/>
    <property type="evidence" value="ECO:0007669"/>
    <property type="project" value="UniProtKB-UniRule"/>
</dbReference>
<feature type="active site" description="Nucleophile" evidence="7">
    <location>
        <position position="200"/>
    </location>
</feature>
<organism evidence="9 10">
    <name type="scientific">Winogradskyella psychrotolerans RS-3</name>
    <dbReference type="NCBI Taxonomy" id="641526"/>
    <lineage>
        <taxon>Bacteria</taxon>
        <taxon>Pseudomonadati</taxon>
        <taxon>Bacteroidota</taxon>
        <taxon>Flavobacteriia</taxon>
        <taxon>Flavobacteriales</taxon>
        <taxon>Flavobacteriaceae</taxon>
        <taxon>Winogradskyella</taxon>
    </lineage>
</organism>
<evidence type="ECO:0000256" key="2">
    <source>
        <dbReference type="ARBA" id="ARBA00005992"/>
    </source>
</evidence>
<dbReference type="GO" id="GO:0071972">
    <property type="term" value="F:peptidoglycan L,D-transpeptidase activity"/>
    <property type="evidence" value="ECO:0007669"/>
    <property type="project" value="TreeGrafter"/>
</dbReference>
<keyword evidence="3" id="KW-0808">Transferase</keyword>
<keyword evidence="10" id="KW-1185">Reference proteome</keyword>
<evidence type="ECO:0000256" key="4">
    <source>
        <dbReference type="ARBA" id="ARBA00022960"/>
    </source>
</evidence>
<dbReference type="EMBL" id="ATMR01000081">
    <property type="protein sequence ID" value="EPR73789.1"/>
    <property type="molecule type" value="Genomic_DNA"/>
</dbReference>
<feature type="active site" description="Proton donor/acceptor" evidence="7">
    <location>
        <position position="184"/>
    </location>
</feature>
<dbReference type="GO" id="GO:0071555">
    <property type="term" value="P:cell wall organization"/>
    <property type="evidence" value="ECO:0007669"/>
    <property type="project" value="UniProtKB-UniRule"/>
</dbReference>
<proteinExistence type="inferred from homology"/>
<name>S7X427_9FLAO</name>
<evidence type="ECO:0000313" key="9">
    <source>
        <dbReference type="EMBL" id="EPR73789.1"/>
    </source>
</evidence>
<dbReference type="GO" id="GO:0016740">
    <property type="term" value="F:transferase activity"/>
    <property type="evidence" value="ECO:0007669"/>
    <property type="project" value="UniProtKB-KW"/>
</dbReference>
<dbReference type="PATRIC" id="fig|641526.4.peg.1141"/>
<dbReference type="SUPFAM" id="SSF141523">
    <property type="entry name" value="L,D-transpeptidase catalytic domain-like"/>
    <property type="match status" value="1"/>
</dbReference>
<dbReference type="CDD" id="cd16913">
    <property type="entry name" value="YkuD_like"/>
    <property type="match status" value="1"/>
</dbReference>
<evidence type="ECO:0000256" key="1">
    <source>
        <dbReference type="ARBA" id="ARBA00004752"/>
    </source>
</evidence>
<keyword evidence="4 7" id="KW-0133">Cell shape</keyword>
<dbReference type="InterPro" id="IPR050979">
    <property type="entry name" value="LD-transpeptidase"/>
</dbReference>
<evidence type="ECO:0000256" key="7">
    <source>
        <dbReference type="PROSITE-ProRule" id="PRU01373"/>
    </source>
</evidence>
<evidence type="ECO:0000256" key="3">
    <source>
        <dbReference type="ARBA" id="ARBA00022679"/>
    </source>
</evidence>
<dbReference type="AlphaFoldDB" id="S7X427"/>
<comment type="similarity">
    <text evidence="2">Belongs to the YkuD family.</text>
</comment>
<dbReference type="Pfam" id="PF03734">
    <property type="entry name" value="YkuD"/>
    <property type="match status" value="1"/>
</dbReference>
<evidence type="ECO:0000259" key="8">
    <source>
        <dbReference type="PROSITE" id="PS52029"/>
    </source>
</evidence>
<comment type="pathway">
    <text evidence="1 7">Cell wall biogenesis; peptidoglycan biosynthesis.</text>
</comment>
<dbReference type="PANTHER" id="PTHR30582">
    <property type="entry name" value="L,D-TRANSPEPTIDASE"/>
    <property type="match status" value="1"/>
</dbReference>
<keyword evidence="6 7" id="KW-0961">Cell wall biogenesis/degradation</keyword>
<dbReference type="UniPathway" id="UPA00219"/>
<evidence type="ECO:0000256" key="6">
    <source>
        <dbReference type="ARBA" id="ARBA00023316"/>
    </source>
</evidence>
<dbReference type="GO" id="GO:0018104">
    <property type="term" value="P:peptidoglycan-protein cross-linking"/>
    <property type="evidence" value="ECO:0007669"/>
    <property type="project" value="TreeGrafter"/>
</dbReference>
<evidence type="ECO:0000256" key="5">
    <source>
        <dbReference type="ARBA" id="ARBA00022984"/>
    </source>
</evidence>
<keyword evidence="5 7" id="KW-0573">Peptidoglycan synthesis</keyword>
<dbReference type="InterPro" id="IPR038063">
    <property type="entry name" value="Transpep_catalytic_dom"/>
</dbReference>
<feature type="domain" description="L,D-TPase catalytic" evidence="8">
    <location>
        <begin position="80"/>
        <end position="224"/>
    </location>
</feature>
<dbReference type="eggNOG" id="COG1376">
    <property type="taxonomic scope" value="Bacteria"/>
</dbReference>
<dbReference type="Proteomes" id="UP000014962">
    <property type="component" value="Unassembled WGS sequence"/>
</dbReference>
<sequence length="277" mass="31999">MDSLVTTQNEKSNYSIDEYIIVRFNPWILDTLAHTDYYYLKEKGIFNEDSQSLLALQKGQILVLPDSIQTLNIRERMANTYIDVNVPEFKLRIIENGKELHRFPVRVGQNNQRYLEMAKREVDMRTKPGIGKIVRVNKAPLFINPKDNHKYYTTKRDDNNVTKLPAIPWIEPEINGQRFGQLIHPTTNMATLGKAYSNGCIGLRESDAWFVYYYAPLNTKVVIRYDLRGKDEEGNDIQLTNIYPGFENKTYRKEAIEAALQAIDGEPIPVCNCSTLK</sequence>
<dbReference type="PANTHER" id="PTHR30582:SF2">
    <property type="entry name" value="L,D-TRANSPEPTIDASE YCIB-RELATED"/>
    <property type="match status" value="1"/>
</dbReference>
<protein>
    <recommendedName>
        <fullName evidence="8">L,D-TPase catalytic domain-containing protein</fullName>
    </recommendedName>
</protein>
<accession>S7X427</accession>
<gene>
    <name evidence="9" type="ORF">ADIWIN_1149</name>
</gene>
<reference evidence="9 10" key="1">
    <citation type="journal article" date="2013" name="Genome Announc.">
        <title>Draft Genome Sequence of Winogradskyella psychrotolerans RS-3T, Isolated from the Marine Transect of Kongsfjorden, Ny-Alesund, Svalbard, Arctic Ocean.</title>
        <authorList>
            <person name="Kumar Pinnaka A."/>
            <person name="Ara S."/>
            <person name="Singh A."/>
            <person name="Shivaji S."/>
        </authorList>
    </citation>
    <scope>NUCLEOTIDE SEQUENCE [LARGE SCALE GENOMIC DNA]</scope>
    <source>
        <strain evidence="9 10">RS-3</strain>
    </source>
</reference>